<sequence>GLPRHPAGPQPHRQAREDRSALRALDGARHAVDPARNRVRRQGRARVPGGGDERLRDDRQGGRGDPPRHRRGDGHDGREQGGRLRLPLGRPLRRRRRGPRRRRQLDQGRARHRRLRRPRPRGRLQVRRERPAAVLHLQRQARVLVPVRPRPGAAAAQHRARAPDQGAARQRAALRARARALVPALGRPAL</sequence>
<gene>
    <name evidence="2" type="ORF">AVDCRST_MAG85-2529</name>
</gene>
<name>A0A6J4T5S6_9ACTN</name>
<feature type="compositionally biased region" description="Basic residues" evidence="1">
    <location>
        <begin position="91"/>
        <end position="103"/>
    </location>
</feature>
<feature type="compositionally biased region" description="Basic and acidic residues" evidence="1">
    <location>
        <begin position="51"/>
        <end position="82"/>
    </location>
</feature>
<feature type="non-terminal residue" evidence="2">
    <location>
        <position position="190"/>
    </location>
</feature>
<feature type="region of interest" description="Disordered" evidence="1">
    <location>
        <begin position="1"/>
        <end position="127"/>
    </location>
</feature>
<feature type="non-terminal residue" evidence="2">
    <location>
        <position position="1"/>
    </location>
</feature>
<evidence type="ECO:0000313" key="2">
    <source>
        <dbReference type="EMBL" id="CAA9514545.1"/>
    </source>
</evidence>
<feature type="region of interest" description="Disordered" evidence="1">
    <location>
        <begin position="151"/>
        <end position="170"/>
    </location>
</feature>
<reference evidence="2" key="1">
    <citation type="submission" date="2020-02" db="EMBL/GenBank/DDBJ databases">
        <authorList>
            <person name="Meier V. D."/>
        </authorList>
    </citation>
    <scope>NUCLEOTIDE SEQUENCE</scope>
    <source>
        <strain evidence="2">AVDCRST_MAG85</strain>
    </source>
</reference>
<protein>
    <submittedName>
        <fullName evidence="2">Uncharacterized protein</fullName>
    </submittedName>
</protein>
<accession>A0A6J4T5S6</accession>
<organism evidence="2">
    <name type="scientific">uncultured Solirubrobacteraceae bacterium</name>
    <dbReference type="NCBI Taxonomy" id="1162706"/>
    <lineage>
        <taxon>Bacteria</taxon>
        <taxon>Bacillati</taxon>
        <taxon>Actinomycetota</taxon>
        <taxon>Thermoleophilia</taxon>
        <taxon>Solirubrobacterales</taxon>
        <taxon>Solirubrobacteraceae</taxon>
        <taxon>environmental samples</taxon>
    </lineage>
</organism>
<evidence type="ECO:0000256" key="1">
    <source>
        <dbReference type="SAM" id="MobiDB-lite"/>
    </source>
</evidence>
<proteinExistence type="predicted"/>
<dbReference type="EMBL" id="CADCVT010000275">
    <property type="protein sequence ID" value="CAA9514545.1"/>
    <property type="molecule type" value="Genomic_DNA"/>
</dbReference>
<feature type="compositionally biased region" description="Basic residues" evidence="1">
    <location>
        <begin position="110"/>
        <end position="125"/>
    </location>
</feature>
<feature type="compositionally biased region" description="Basic and acidic residues" evidence="1">
    <location>
        <begin position="14"/>
        <end position="36"/>
    </location>
</feature>
<dbReference type="AlphaFoldDB" id="A0A6J4T5S6"/>